<dbReference type="CDD" id="cd17452">
    <property type="entry name" value="MFS_MFSD2B"/>
    <property type="match status" value="1"/>
</dbReference>
<feature type="transmembrane region" description="Helical" evidence="8">
    <location>
        <begin position="444"/>
        <end position="464"/>
    </location>
</feature>
<gene>
    <name evidence="9" type="ORF">AMELA_G00277440</name>
</gene>
<evidence type="ECO:0000256" key="4">
    <source>
        <dbReference type="ARBA" id="ARBA00022475"/>
    </source>
</evidence>
<evidence type="ECO:0000256" key="6">
    <source>
        <dbReference type="ARBA" id="ARBA00022989"/>
    </source>
</evidence>
<feature type="transmembrane region" description="Helical" evidence="8">
    <location>
        <begin position="122"/>
        <end position="140"/>
    </location>
</feature>
<name>A0A7J5ZJW3_AMEME</name>
<keyword evidence="7 8" id="KW-0472">Membrane</keyword>
<feature type="transmembrane region" description="Helical" evidence="8">
    <location>
        <begin position="301"/>
        <end position="324"/>
    </location>
</feature>
<feature type="transmembrane region" description="Helical" evidence="8">
    <location>
        <begin position="524"/>
        <end position="551"/>
    </location>
</feature>
<keyword evidence="3" id="KW-0813">Transport</keyword>
<evidence type="ECO:0000313" key="10">
    <source>
        <dbReference type="Proteomes" id="UP000593565"/>
    </source>
</evidence>
<feature type="transmembrane region" description="Helical" evidence="8">
    <location>
        <begin position="152"/>
        <end position="172"/>
    </location>
</feature>
<evidence type="ECO:0000256" key="1">
    <source>
        <dbReference type="ARBA" id="ARBA00004651"/>
    </source>
</evidence>
<dbReference type="Pfam" id="PF13347">
    <property type="entry name" value="MFS_2"/>
    <property type="match status" value="2"/>
</dbReference>
<feature type="transmembrane region" description="Helical" evidence="8">
    <location>
        <begin position="354"/>
        <end position="377"/>
    </location>
</feature>
<comment type="subcellular location">
    <subcellularLocation>
        <location evidence="1">Cell membrane</location>
        <topology evidence="1">Multi-pass membrane protein</topology>
    </subcellularLocation>
</comment>
<dbReference type="PANTHER" id="PTHR11328">
    <property type="entry name" value="MAJOR FACILITATOR SUPERFAMILY DOMAIN-CONTAINING PROTEIN"/>
    <property type="match status" value="1"/>
</dbReference>
<feature type="transmembrane region" description="Helical" evidence="8">
    <location>
        <begin position="419"/>
        <end position="437"/>
    </location>
</feature>
<comment type="caution">
    <text evidence="9">The sequence shown here is derived from an EMBL/GenBank/DDBJ whole genome shotgun (WGS) entry which is preliminary data.</text>
</comment>
<dbReference type="Proteomes" id="UP000593565">
    <property type="component" value="Unassembled WGS sequence"/>
</dbReference>
<sequence length="585" mass="65328">MLFSQSFHQLLQLPEPLSQSPHLCGMKSLHQSVEEENVPTQAHLEQKLSVCSKLCFAIGGAPNQVAGSATAFFLQIFLLDIAQINPFQASLVLFIGKAWGAVTDPVVGFFITKSRWTKIGRLMPWMVGCTPFTIVSYFYLWFVPPFTNQRYLWYLGFYCLYQTLITCFHVPYSAMTMFLSTDQQERDSATAYRMTMEVLGTLVGATIQGQIVASAHTLKHCHNNNMSVGHLGNGSGMEAVQSLALTQDFLLHEQNFTHFQSQMQEVRADQQTASGFMDKNPSPSCIIMRSHSYSEQVWKEVYMVAAGVIGATFLICTVVMFLGVKETDDPYGLKTEKPIPFHKGFVLVMRHGPYLSLTAAFLFISVAIQLIQSNFVLFCTYAVDLRDHFQNIVLAILMSAALSIPFWQWFLQRFGKKTAAFFGITWIMPFTAMLAFVPNLMVAYVVAVSSGLSVAASLLLPWSMLPDVVDDFRLANRNSKGHEAIFYSFYVFFTKFAAGISLGVSTLCLEFAGYNTGACRQPSAVVYTLKLLIGMAPVAFIITGLVILLLYPISEDVRQRNKLALEDLRNQTINGSCLREDLNNA</sequence>
<dbReference type="InterPro" id="IPR039672">
    <property type="entry name" value="MFS_2"/>
</dbReference>
<keyword evidence="4" id="KW-1003">Cell membrane</keyword>
<dbReference type="GO" id="GO:0046624">
    <property type="term" value="F:sphingolipid transporter activity"/>
    <property type="evidence" value="ECO:0007669"/>
    <property type="project" value="TreeGrafter"/>
</dbReference>
<dbReference type="GO" id="GO:0008643">
    <property type="term" value="P:carbohydrate transport"/>
    <property type="evidence" value="ECO:0007669"/>
    <property type="project" value="InterPro"/>
</dbReference>
<evidence type="ECO:0000256" key="2">
    <source>
        <dbReference type="ARBA" id="ARBA00008335"/>
    </source>
</evidence>
<dbReference type="AlphaFoldDB" id="A0A7J5ZJW3"/>
<feature type="transmembrane region" description="Helical" evidence="8">
    <location>
        <begin position="389"/>
        <end position="407"/>
    </location>
</feature>
<dbReference type="PANTHER" id="PTHR11328:SF30">
    <property type="entry name" value="SPHINGOSINE-1-PHOSPHATE TRANSPORTER MFSD2B"/>
    <property type="match status" value="1"/>
</dbReference>
<reference evidence="9 10" key="1">
    <citation type="submission" date="2020-02" db="EMBL/GenBank/DDBJ databases">
        <title>A chromosome-scale genome assembly of the black bullhead catfish (Ameiurus melas).</title>
        <authorList>
            <person name="Wen M."/>
            <person name="Zham M."/>
            <person name="Cabau C."/>
            <person name="Klopp C."/>
            <person name="Donnadieu C."/>
            <person name="Roques C."/>
            <person name="Bouchez O."/>
            <person name="Lampietro C."/>
            <person name="Jouanno E."/>
            <person name="Herpin A."/>
            <person name="Louis A."/>
            <person name="Berthelot C."/>
            <person name="Parey E."/>
            <person name="Roest-Crollius H."/>
            <person name="Braasch I."/>
            <person name="Postlethwait J."/>
            <person name="Robinson-Rechavi M."/>
            <person name="Echchiki A."/>
            <person name="Begum T."/>
            <person name="Montfort J."/>
            <person name="Schartl M."/>
            <person name="Bobe J."/>
            <person name="Guiguen Y."/>
        </authorList>
    </citation>
    <scope>NUCLEOTIDE SEQUENCE [LARGE SCALE GENOMIC DNA]</scope>
    <source>
        <strain evidence="9">M_S1</strain>
        <tissue evidence="9">Blood</tissue>
    </source>
</reference>
<dbReference type="SUPFAM" id="SSF103473">
    <property type="entry name" value="MFS general substrate transporter"/>
    <property type="match status" value="2"/>
</dbReference>
<keyword evidence="6 8" id="KW-1133">Transmembrane helix</keyword>
<comment type="similarity">
    <text evidence="2">Belongs to the major facilitator superfamily.</text>
</comment>
<protein>
    <recommendedName>
        <fullName evidence="11">Major facilitator superfamily domain containing 2B</fullName>
    </recommendedName>
</protein>
<evidence type="ECO:0000256" key="3">
    <source>
        <dbReference type="ARBA" id="ARBA00022448"/>
    </source>
</evidence>
<proteinExistence type="inferred from homology"/>
<evidence type="ECO:0008006" key="11">
    <source>
        <dbReference type="Google" id="ProtNLM"/>
    </source>
</evidence>
<dbReference type="FunFam" id="1.20.1250.20:FF:000183">
    <property type="entry name" value="sodium-dependent lysophosphatidylcholine symporter 1 isoform X2"/>
    <property type="match status" value="1"/>
</dbReference>
<dbReference type="FunFam" id="1.20.1250.20:FF:000260">
    <property type="entry name" value="Major facilitator superfamily domain containing 2B"/>
    <property type="match status" value="1"/>
</dbReference>
<dbReference type="GO" id="GO:0015293">
    <property type="term" value="F:symporter activity"/>
    <property type="evidence" value="ECO:0007669"/>
    <property type="project" value="InterPro"/>
</dbReference>
<accession>A0A7J5ZJW3</accession>
<dbReference type="InterPro" id="IPR036259">
    <property type="entry name" value="MFS_trans_sf"/>
</dbReference>
<keyword evidence="5 8" id="KW-0812">Transmembrane</keyword>
<dbReference type="Gene3D" id="1.20.1250.20">
    <property type="entry name" value="MFS general substrate transporter like domains"/>
    <property type="match status" value="2"/>
</dbReference>
<keyword evidence="10" id="KW-1185">Reference proteome</keyword>
<feature type="transmembrane region" description="Helical" evidence="8">
    <location>
        <begin position="484"/>
        <end position="512"/>
    </location>
</feature>
<evidence type="ECO:0000313" key="9">
    <source>
        <dbReference type="EMBL" id="KAF4070776.1"/>
    </source>
</evidence>
<dbReference type="EMBL" id="JAAGNN010000028">
    <property type="protein sequence ID" value="KAF4070776.1"/>
    <property type="molecule type" value="Genomic_DNA"/>
</dbReference>
<evidence type="ECO:0000256" key="7">
    <source>
        <dbReference type="ARBA" id="ARBA00023136"/>
    </source>
</evidence>
<dbReference type="GO" id="GO:0005886">
    <property type="term" value="C:plasma membrane"/>
    <property type="evidence" value="ECO:0007669"/>
    <property type="project" value="UniProtKB-SubCell"/>
</dbReference>
<evidence type="ECO:0000256" key="5">
    <source>
        <dbReference type="ARBA" id="ARBA00022692"/>
    </source>
</evidence>
<evidence type="ECO:0000256" key="8">
    <source>
        <dbReference type="SAM" id="Phobius"/>
    </source>
</evidence>
<organism evidence="9 10">
    <name type="scientific">Ameiurus melas</name>
    <name type="common">Black bullhead</name>
    <name type="synonym">Silurus melas</name>
    <dbReference type="NCBI Taxonomy" id="219545"/>
    <lineage>
        <taxon>Eukaryota</taxon>
        <taxon>Metazoa</taxon>
        <taxon>Chordata</taxon>
        <taxon>Craniata</taxon>
        <taxon>Vertebrata</taxon>
        <taxon>Euteleostomi</taxon>
        <taxon>Actinopterygii</taxon>
        <taxon>Neopterygii</taxon>
        <taxon>Teleostei</taxon>
        <taxon>Ostariophysi</taxon>
        <taxon>Siluriformes</taxon>
        <taxon>Ictaluridae</taxon>
        <taxon>Ameiurus</taxon>
    </lineage>
</organism>